<dbReference type="InterPro" id="IPR010239">
    <property type="entry name" value="CHP02001"/>
</dbReference>
<sequence>MNKFAGLAIKTLMGVAAGSMIVSSASAADLSMPEPVVEASVTPNWDLAFGVAAVTNYVFRGITQSKNNPAVQGYAELQAFDWVYAGVWMSSVDFSTRYGLSDPSAEVDIYGGIRHSWDWFSLDVGGLYYWYPGEKGPARETDYWEIFAKPSFTFGGLTLGPTIYWTSDFINTKANATYLSGVAKYSFAVDTMPDLGFYVSGEFGKQWVERTRYNAGIDYLTWNAGGGVTYKAATLDLRYSSTDMKKRECTPAGFGLKNWCGDLFVAKLAFDTSFNKLK</sequence>
<dbReference type="NCBIfam" id="TIGR02001">
    <property type="entry name" value="gcw_chp"/>
    <property type="match status" value="1"/>
</dbReference>
<feature type="chain" id="PRO_5031089002" evidence="1">
    <location>
        <begin position="28"/>
        <end position="278"/>
    </location>
</feature>
<evidence type="ECO:0000256" key="1">
    <source>
        <dbReference type="SAM" id="SignalP"/>
    </source>
</evidence>
<comment type="caution">
    <text evidence="2">The sequence shown here is derived from an EMBL/GenBank/DDBJ whole genome shotgun (WGS) entry which is preliminary data.</text>
</comment>
<accession>A0A7W6D1H3</accession>
<evidence type="ECO:0000313" key="2">
    <source>
        <dbReference type="EMBL" id="MBB3972660.1"/>
    </source>
</evidence>
<evidence type="ECO:0000313" key="3">
    <source>
        <dbReference type="Proteomes" id="UP000528964"/>
    </source>
</evidence>
<proteinExistence type="predicted"/>
<dbReference type="AlphaFoldDB" id="A0A7W6D1H3"/>
<keyword evidence="1" id="KW-0732">Signal</keyword>
<name>A0A7W6D1H3_9HYPH</name>
<organism evidence="2 3">
    <name type="scientific">Hansschlegelia beijingensis</name>
    <dbReference type="NCBI Taxonomy" id="1133344"/>
    <lineage>
        <taxon>Bacteria</taxon>
        <taxon>Pseudomonadati</taxon>
        <taxon>Pseudomonadota</taxon>
        <taxon>Alphaproteobacteria</taxon>
        <taxon>Hyphomicrobiales</taxon>
        <taxon>Methylopilaceae</taxon>
        <taxon>Hansschlegelia</taxon>
    </lineage>
</organism>
<reference evidence="2 3" key="1">
    <citation type="submission" date="2020-08" db="EMBL/GenBank/DDBJ databases">
        <title>Genomic Encyclopedia of Type Strains, Phase IV (KMG-IV): sequencing the most valuable type-strain genomes for metagenomic binning, comparative biology and taxonomic classification.</title>
        <authorList>
            <person name="Goeker M."/>
        </authorList>
    </citation>
    <scope>NUCLEOTIDE SEQUENCE [LARGE SCALE GENOMIC DNA]</scope>
    <source>
        <strain evidence="2 3">DSM 25481</strain>
    </source>
</reference>
<protein>
    <submittedName>
        <fullName evidence="2">Uncharacterized protein (TIGR02001 family)</fullName>
    </submittedName>
</protein>
<keyword evidence="3" id="KW-1185">Reference proteome</keyword>
<dbReference type="Proteomes" id="UP000528964">
    <property type="component" value="Unassembled WGS sequence"/>
</dbReference>
<gene>
    <name evidence="2" type="ORF">GGR24_001317</name>
</gene>
<dbReference type="RefSeq" id="WP_183394551.1">
    <property type="nucleotide sequence ID" value="NZ_JACIDR010000002.1"/>
</dbReference>
<dbReference type="Pfam" id="PF09694">
    <property type="entry name" value="Gcw_chp"/>
    <property type="match status" value="1"/>
</dbReference>
<feature type="signal peptide" evidence="1">
    <location>
        <begin position="1"/>
        <end position="27"/>
    </location>
</feature>
<dbReference type="EMBL" id="JACIDR010000002">
    <property type="protein sequence ID" value="MBB3972660.1"/>
    <property type="molecule type" value="Genomic_DNA"/>
</dbReference>